<accession>A0AAP0H3T6</accession>
<evidence type="ECO:0000256" key="2">
    <source>
        <dbReference type="SAM" id="Phobius"/>
    </source>
</evidence>
<feature type="transmembrane region" description="Helical" evidence="2">
    <location>
        <begin position="152"/>
        <end position="170"/>
    </location>
</feature>
<proteinExistence type="predicted"/>
<dbReference type="InterPro" id="IPR025315">
    <property type="entry name" value="DUF4220"/>
</dbReference>
<feature type="transmembrane region" description="Helical" evidence="2">
    <location>
        <begin position="20"/>
        <end position="40"/>
    </location>
</feature>
<dbReference type="AlphaFoldDB" id="A0AAP0H3T6"/>
<dbReference type="Pfam" id="PF13968">
    <property type="entry name" value="DUF4220"/>
    <property type="match status" value="1"/>
</dbReference>
<dbReference type="EMBL" id="JBCNJP010000014">
    <property type="protein sequence ID" value="KAK9068895.1"/>
    <property type="molecule type" value="Genomic_DNA"/>
</dbReference>
<gene>
    <name evidence="4" type="ORF">SSX86_013011</name>
</gene>
<dbReference type="Pfam" id="PF04578">
    <property type="entry name" value="DUF594"/>
    <property type="match status" value="1"/>
</dbReference>
<evidence type="ECO:0000313" key="5">
    <source>
        <dbReference type="Proteomes" id="UP001408789"/>
    </source>
</evidence>
<evidence type="ECO:0000256" key="1">
    <source>
        <dbReference type="SAM" id="MobiDB-lite"/>
    </source>
</evidence>
<feature type="transmembrane region" description="Helical" evidence="2">
    <location>
        <begin position="99"/>
        <end position="121"/>
    </location>
</feature>
<feature type="transmembrane region" description="Helical" evidence="2">
    <location>
        <begin position="344"/>
        <end position="366"/>
    </location>
</feature>
<protein>
    <recommendedName>
        <fullName evidence="3">DUF4220 domain-containing protein</fullName>
    </recommendedName>
</protein>
<evidence type="ECO:0000313" key="4">
    <source>
        <dbReference type="EMBL" id="KAK9068895.1"/>
    </source>
</evidence>
<keyword evidence="2" id="KW-0812">Transmembrane</keyword>
<keyword evidence="2" id="KW-0472">Membrane</keyword>
<keyword evidence="2" id="KW-1133">Transmembrane helix</keyword>
<comment type="caution">
    <text evidence="4">The sequence shown here is derived from an EMBL/GenBank/DDBJ whole genome shotgun (WGS) entry which is preliminary data.</text>
</comment>
<name>A0AAP0H3T6_9ASTR</name>
<feature type="transmembrane region" description="Helical" evidence="2">
    <location>
        <begin position="313"/>
        <end position="332"/>
    </location>
</feature>
<feature type="transmembrane region" description="Helical" evidence="2">
    <location>
        <begin position="128"/>
        <end position="146"/>
    </location>
</feature>
<organism evidence="4 5">
    <name type="scientific">Deinandra increscens subsp. villosa</name>
    <dbReference type="NCBI Taxonomy" id="3103831"/>
    <lineage>
        <taxon>Eukaryota</taxon>
        <taxon>Viridiplantae</taxon>
        <taxon>Streptophyta</taxon>
        <taxon>Embryophyta</taxon>
        <taxon>Tracheophyta</taxon>
        <taxon>Spermatophyta</taxon>
        <taxon>Magnoliopsida</taxon>
        <taxon>eudicotyledons</taxon>
        <taxon>Gunneridae</taxon>
        <taxon>Pentapetalae</taxon>
        <taxon>asterids</taxon>
        <taxon>campanulids</taxon>
        <taxon>Asterales</taxon>
        <taxon>Asteraceae</taxon>
        <taxon>Asteroideae</taxon>
        <taxon>Heliantheae alliance</taxon>
        <taxon>Madieae</taxon>
        <taxon>Madiinae</taxon>
        <taxon>Deinandra</taxon>
    </lineage>
</organism>
<keyword evidence="5" id="KW-1185">Reference proteome</keyword>
<feature type="domain" description="DUF4220" evidence="3">
    <location>
        <begin position="57"/>
        <end position="447"/>
    </location>
</feature>
<evidence type="ECO:0000259" key="3">
    <source>
        <dbReference type="Pfam" id="PF13968"/>
    </source>
</evidence>
<sequence>MGRMMVEIPIPNKWKDIWNIWDLRGVIILSLSLQTFLIFVAPLRKRVKSNWIVMPLWSAYLLADWAANFAVGLISSSQGNPSESSGKKQRTAVENEDLLAFWAPFLLVHLGGPDTITAFALEDNELWLRHLLGLFFQCLAAVYVFVQSLPKNGLWIPTMVMFITGIIKYAERTRSLYLASADRFKESMLTDADPGPNYAKLMDEYVSKKDAHLPTQIKMIPEPDRAAKTANQAKKGNLTELEVVQYGYEFYFKFRGLIVDTIFSRKERNQSRYFFLNRNAKDAFKVVEVELNFMYDVLFTKVPVVFAKNKIGMISRVFSLVTICVGIILFILKRKTNYDEADVIITYGLLFGALVLDTGALIMLLFSDWTVISIQQSPDVEEPNDKTFKTKILTLLTEGTFGGPKRGAKPSKDTDNQKSPGWQLPRFRVNKTLRWSESISTFNLINYCLNKHHPYIEKVFDKLALSGFLDGIFYVGTETFTPDLRDLIFDELKSKSDLADDLDTAKEISSARGDWVLRVEEGWSSLFKIIGDVNYDQSLILWHIATDICYSSDHVEKPDKNIKRVNSKLLSDYMLYLLIMQPGLMSAVAGIGQIRFRDTCQEAKRFFTEKKVVKPGETQTDDQKQHSMGFNNKWACMEILSVPTEEVKPVTIKGDQSKSVLFDSCILAKELMKIENERKLDKWVIISKVWVELLCYAASHSRANMQAAQVSKGGELITIVWLLMTHFGLGDQFQINEGQARAKLIVGK</sequence>
<dbReference type="InterPro" id="IPR007658">
    <property type="entry name" value="DUF594"/>
</dbReference>
<reference evidence="4 5" key="1">
    <citation type="submission" date="2024-04" db="EMBL/GenBank/DDBJ databases">
        <title>The reference genome of an endangered Asteraceae, Deinandra increscens subsp. villosa, native to the Central Coast of California.</title>
        <authorList>
            <person name="Guilliams M."/>
            <person name="Hasenstab-Lehman K."/>
            <person name="Meyer R."/>
            <person name="Mcevoy S."/>
        </authorList>
    </citation>
    <scope>NUCLEOTIDE SEQUENCE [LARGE SCALE GENOMIC DNA]</scope>
    <source>
        <tissue evidence="4">Leaf</tissue>
    </source>
</reference>
<feature type="region of interest" description="Disordered" evidence="1">
    <location>
        <begin position="399"/>
        <end position="423"/>
    </location>
</feature>
<dbReference type="PANTHER" id="PTHR31325">
    <property type="entry name" value="OS01G0798800 PROTEIN-RELATED"/>
    <property type="match status" value="1"/>
</dbReference>
<dbReference type="Proteomes" id="UP001408789">
    <property type="component" value="Unassembled WGS sequence"/>
</dbReference>